<dbReference type="PANTHER" id="PTHR38686">
    <property type="entry name" value="APOLIPOPROTEIN N-ACYLTRANSFERASE"/>
    <property type="match status" value="1"/>
</dbReference>
<keyword evidence="3" id="KW-0808">Transferase</keyword>
<feature type="domain" description="CN hydrolase" evidence="9">
    <location>
        <begin position="243"/>
        <end position="459"/>
    </location>
</feature>
<dbReference type="SUPFAM" id="SSF56317">
    <property type="entry name" value="Carbon-nitrogen hydrolase"/>
    <property type="match status" value="1"/>
</dbReference>
<comment type="subcellular location">
    <subcellularLocation>
        <location evidence="1">Cell membrane</location>
        <topology evidence="1">Multi-pass membrane protein</topology>
    </subcellularLocation>
</comment>
<dbReference type="PANTHER" id="PTHR38686:SF1">
    <property type="entry name" value="APOLIPOPROTEIN N-ACYLTRANSFERASE"/>
    <property type="match status" value="1"/>
</dbReference>
<dbReference type="EMBL" id="VUOB01000029">
    <property type="protein sequence ID" value="KAA2261252.1"/>
    <property type="molecule type" value="Genomic_DNA"/>
</dbReference>
<dbReference type="OrthoDB" id="9811121at2"/>
<reference evidence="10 11" key="1">
    <citation type="submission" date="2019-09" db="EMBL/GenBank/DDBJ databases">
        <title>Goodfellowia gen. nov., a new genus of the Pseudonocardineae related to Actinoalloteichus, containing Goodfellowia coeruleoviolacea gen. nov., comb. nov. gen. nov., comb. nov.</title>
        <authorList>
            <person name="Labeda D."/>
        </authorList>
    </citation>
    <scope>NUCLEOTIDE SEQUENCE [LARGE SCALE GENOMIC DNA]</scope>
    <source>
        <strain evidence="10 11">AN110305</strain>
    </source>
</reference>
<protein>
    <submittedName>
        <fullName evidence="10">Nitrilase</fullName>
    </submittedName>
</protein>
<comment type="caution">
    <text evidence="10">The sequence shown here is derived from an EMBL/GenBank/DDBJ whole genome shotgun (WGS) entry which is preliminary data.</text>
</comment>
<dbReference type="InterPro" id="IPR036526">
    <property type="entry name" value="C-N_Hydrolase_sf"/>
</dbReference>
<feature type="transmembrane region" description="Helical" evidence="8">
    <location>
        <begin position="190"/>
        <end position="211"/>
    </location>
</feature>
<evidence type="ECO:0000313" key="10">
    <source>
        <dbReference type="EMBL" id="KAA2261252.1"/>
    </source>
</evidence>
<dbReference type="PROSITE" id="PS50263">
    <property type="entry name" value="CN_HYDROLASE"/>
    <property type="match status" value="1"/>
</dbReference>
<feature type="transmembrane region" description="Helical" evidence="8">
    <location>
        <begin position="472"/>
        <end position="494"/>
    </location>
</feature>
<evidence type="ECO:0000256" key="2">
    <source>
        <dbReference type="ARBA" id="ARBA00022475"/>
    </source>
</evidence>
<dbReference type="Proteomes" id="UP000323454">
    <property type="component" value="Unassembled WGS sequence"/>
</dbReference>
<keyword evidence="2" id="KW-1003">Cell membrane</keyword>
<dbReference type="GO" id="GO:0005886">
    <property type="term" value="C:plasma membrane"/>
    <property type="evidence" value="ECO:0007669"/>
    <property type="project" value="UniProtKB-SubCell"/>
</dbReference>
<evidence type="ECO:0000256" key="7">
    <source>
        <dbReference type="ARBA" id="ARBA00023315"/>
    </source>
</evidence>
<sequence>MANISFAAGWWKYLWLAAGIALGLVGTNSEWSIPLAGWLFSIGLMRFTRSSGVLAGVGCVVLSSSAVTVVQVAAAGQLDVLSILLGCLILNLVLSVPLLADRLLFLRLNPFLATLVFPAARASVEFLVAEVSPLGTIFGPLAGTQSANLPLLQLASVTGIYGISFLMAWAAPVVNVMLERRLSWPSIRAVTLSFVSVLGLVLLGGGLRLALAPTAPSLVRVAGISPSIEAENRMRAIDNFHTPQVLPEQKPVLRNAFAALSDDLFATSRIEADGGAKIVAWPEGAAVVLDEDLAGFLRRAQDLAREKQIYLDMGIVVVLDGQPRSRDIAVLVAPDGQVLSTFDKAHPVPGMEDLRPGNGIVPVSETPYGRLADAICFDADFPGTLRARADIMFVPANDWKGIERTHSANAVFRAVENGYTLVRQTSNGIAVTVDAYGANLARTNYFSTTHQSMIVSVPTRGTWTVYGVVGDLFAWLCVASVIGLVTSAAVRPAAARRKGHRD</sequence>
<dbReference type="InterPro" id="IPR004563">
    <property type="entry name" value="Apolipo_AcylTrfase"/>
</dbReference>
<proteinExistence type="predicted"/>
<accession>A0A5B2XEP1</accession>
<evidence type="ECO:0000256" key="3">
    <source>
        <dbReference type="ARBA" id="ARBA00022679"/>
    </source>
</evidence>
<evidence type="ECO:0000256" key="8">
    <source>
        <dbReference type="SAM" id="Phobius"/>
    </source>
</evidence>
<feature type="transmembrane region" description="Helical" evidence="8">
    <location>
        <begin position="80"/>
        <end position="99"/>
    </location>
</feature>
<keyword evidence="6 8" id="KW-0472">Membrane</keyword>
<reference evidence="10 11" key="2">
    <citation type="submission" date="2019-09" db="EMBL/GenBank/DDBJ databases">
        <authorList>
            <person name="Jin C."/>
        </authorList>
    </citation>
    <scope>NUCLEOTIDE SEQUENCE [LARGE SCALE GENOMIC DNA]</scope>
    <source>
        <strain evidence="10 11">AN110305</strain>
    </source>
</reference>
<dbReference type="Gene3D" id="3.60.110.10">
    <property type="entry name" value="Carbon-nitrogen hydrolase"/>
    <property type="match status" value="1"/>
</dbReference>
<evidence type="ECO:0000256" key="5">
    <source>
        <dbReference type="ARBA" id="ARBA00022989"/>
    </source>
</evidence>
<keyword evidence="11" id="KW-1185">Reference proteome</keyword>
<name>A0A5B2XEP1_9PSEU</name>
<dbReference type="RefSeq" id="WP_149850655.1">
    <property type="nucleotide sequence ID" value="NZ_VUOB01000029.1"/>
</dbReference>
<keyword evidence="7" id="KW-0012">Acyltransferase</keyword>
<dbReference type="GO" id="GO:0016410">
    <property type="term" value="F:N-acyltransferase activity"/>
    <property type="evidence" value="ECO:0007669"/>
    <property type="project" value="InterPro"/>
</dbReference>
<evidence type="ECO:0000256" key="1">
    <source>
        <dbReference type="ARBA" id="ARBA00004651"/>
    </source>
</evidence>
<dbReference type="AlphaFoldDB" id="A0A5B2XEP1"/>
<dbReference type="InterPro" id="IPR003010">
    <property type="entry name" value="C-N_Hydrolase"/>
</dbReference>
<dbReference type="Pfam" id="PF00795">
    <property type="entry name" value="CN_hydrolase"/>
    <property type="match status" value="1"/>
</dbReference>
<evidence type="ECO:0000259" key="9">
    <source>
        <dbReference type="PROSITE" id="PS50263"/>
    </source>
</evidence>
<evidence type="ECO:0000313" key="11">
    <source>
        <dbReference type="Proteomes" id="UP000323454"/>
    </source>
</evidence>
<feature type="transmembrane region" description="Helical" evidence="8">
    <location>
        <begin position="13"/>
        <end position="40"/>
    </location>
</feature>
<dbReference type="Pfam" id="PF20154">
    <property type="entry name" value="LNT_N"/>
    <property type="match status" value="1"/>
</dbReference>
<organism evidence="10 11">
    <name type="scientific">Solihabitans fulvus</name>
    <dbReference type="NCBI Taxonomy" id="1892852"/>
    <lineage>
        <taxon>Bacteria</taxon>
        <taxon>Bacillati</taxon>
        <taxon>Actinomycetota</taxon>
        <taxon>Actinomycetes</taxon>
        <taxon>Pseudonocardiales</taxon>
        <taxon>Pseudonocardiaceae</taxon>
        <taxon>Solihabitans</taxon>
    </lineage>
</organism>
<evidence type="ECO:0000256" key="4">
    <source>
        <dbReference type="ARBA" id="ARBA00022692"/>
    </source>
</evidence>
<keyword evidence="4 8" id="KW-0812">Transmembrane</keyword>
<feature type="transmembrane region" description="Helical" evidence="8">
    <location>
        <begin position="151"/>
        <end position="178"/>
    </location>
</feature>
<keyword evidence="5 8" id="KW-1133">Transmembrane helix</keyword>
<feature type="transmembrane region" description="Helical" evidence="8">
    <location>
        <begin position="52"/>
        <end position="74"/>
    </location>
</feature>
<dbReference type="InterPro" id="IPR045378">
    <property type="entry name" value="LNT_N"/>
</dbReference>
<evidence type="ECO:0000256" key="6">
    <source>
        <dbReference type="ARBA" id="ARBA00023136"/>
    </source>
</evidence>
<gene>
    <name evidence="10" type="ORF">F0L68_17450</name>
</gene>
<dbReference type="GO" id="GO:0042158">
    <property type="term" value="P:lipoprotein biosynthetic process"/>
    <property type="evidence" value="ECO:0007669"/>
    <property type="project" value="InterPro"/>
</dbReference>